<name>A0AAP5GXL6_PAEAM</name>
<dbReference type="Pfam" id="PF14091">
    <property type="entry name" value="DUF4269"/>
    <property type="match status" value="1"/>
</dbReference>
<dbReference type="InterPro" id="IPR025365">
    <property type="entry name" value="DUF4269"/>
</dbReference>
<accession>A0AAP5GXL6</accession>
<dbReference type="Proteomes" id="UP001254832">
    <property type="component" value="Unassembled WGS sequence"/>
</dbReference>
<proteinExistence type="predicted"/>
<protein>
    <recommendedName>
        <fullName evidence="3">DUF4269 domain-containing protein</fullName>
    </recommendedName>
</protein>
<evidence type="ECO:0008006" key="3">
    <source>
        <dbReference type="Google" id="ProtNLM"/>
    </source>
</evidence>
<dbReference type="AlphaFoldDB" id="A0AAP5GXL6"/>
<gene>
    <name evidence="1" type="ORF">J2W91_000901</name>
</gene>
<dbReference type="EMBL" id="JAVDTR010000002">
    <property type="protein sequence ID" value="MDR6722453.1"/>
    <property type="molecule type" value="Genomic_DNA"/>
</dbReference>
<dbReference type="RefSeq" id="WP_056700370.1">
    <property type="nucleotide sequence ID" value="NZ_JAVDTR010000002.1"/>
</dbReference>
<reference evidence="1" key="1">
    <citation type="submission" date="2023-07" db="EMBL/GenBank/DDBJ databases">
        <title>Sorghum-associated microbial communities from plants grown in Nebraska, USA.</title>
        <authorList>
            <person name="Schachtman D."/>
        </authorList>
    </citation>
    <scope>NUCLEOTIDE SEQUENCE</scope>
    <source>
        <strain evidence="1">BE80</strain>
    </source>
</reference>
<sequence>MKSTADVMAHLAGGNERQQDAYQVLQESRVLLTLAAFQAYPAGTVPIDIDIPGSDLDILCEAHDLDAFAIHIHRELGNMLHFQCNRGTRSVDGTSYVTCNFQIDHWPIEIFAQAVPIQQQNAYLHMKVEWELLQLWGSEGHREIRRLKRSGLKTEPAFAQVLGLQGDPYVEMLHLATWSHIELRDWARKQPSFFQLSSMINESS</sequence>
<comment type="caution">
    <text evidence="1">The sequence shown here is derived from an EMBL/GenBank/DDBJ whole genome shotgun (WGS) entry which is preliminary data.</text>
</comment>
<evidence type="ECO:0000313" key="1">
    <source>
        <dbReference type="EMBL" id="MDR6722453.1"/>
    </source>
</evidence>
<organism evidence="1 2">
    <name type="scientific">Paenibacillus amylolyticus</name>
    <dbReference type="NCBI Taxonomy" id="1451"/>
    <lineage>
        <taxon>Bacteria</taxon>
        <taxon>Bacillati</taxon>
        <taxon>Bacillota</taxon>
        <taxon>Bacilli</taxon>
        <taxon>Bacillales</taxon>
        <taxon>Paenibacillaceae</taxon>
        <taxon>Paenibacillus</taxon>
    </lineage>
</organism>
<evidence type="ECO:0000313" key="2">
    <source>
        <dbReference type="Proteomes" id="UP001254832"/>
    </source>
</evidence>